<dbReference type="AlphaFoldDB" id="A0A9P6QYL5"/>
<evidence type="ECO:0008006" key="5">
    <source>
        <dbReference type="Google" id="ProtNLM"/>
    </source>
</evidence>
<proteinExistence type="predicted"/>
<accession>A0A9P6QYL5</accession>
<gene>
    <name evidence="3" type="ORF">BGZ97_001049</name>
</gene>
<feature type="region of interest" description="Disordered" evidence="1">
    <location>
        <begin position="225"/>
        <end position="245"/>
    </location>
</feature>
<dbReference type="OrthoDB" id="165036at2759"/>
<dbReference type="PANTHER" id="PTHR35559:SF1">
    <property type="entry name" value="CHITIN-BINDING TYPE-4 DOMAIN-CONTAINING PROTEIN"/>
    <property type="match status" value="1"/>
</dbReference>
<keyword evidence="4" id="KW-1185">Reference proteome</keyword>
<protein>
    <recommendedName>
        <fullName evidence="5">Secreted protein</fullName>
    </recommendedName>
</protein>
<evidence type="ECO:0000313" key="3">
    <source>
        <dbReference type="EMBL" id="KAG0305634.1"/>
    </source>
</evidence>
<reference evidence="3" key="1">
    <citation type="journal article" date="2020" name="Fungal Divers.">
        <title>Resolving the Mortierellaceae phylogeny through synthesis of multi-gene phylogenetics and phylogenomics.</title>
        <authorList>
            <person name="Vandepol N."/>
            <person name="Liber J."/>
            <person name="Desiro A."/>
            <person name="Na H."/>
            <person name="Kennedy M."/>
            <person name="Barry K."/>
            <person name="Grigoriev I.V."/>
            <person name="Miller A.N."/>
            <person name="O'Donnell K."/>
            <person name="Stajich J.E."/>
            <person name="Bonito G."/>
        </authorList>
    </citation>
    <scope>NUCLEOTIDE SEQUENCE</scope>
    <source>
        <strain evidence="3">NVP60</strain>
    </source>
</reference>
<dbReference type="PANTHER" id="PTHR35559">
    <property type="entry name" value="CHITIN-BINDING TYPE-4 DOMAIN-CONTAINING PROTEIN"/>
    <property type="match status" value="1"/>
</dbReference>
<organism evidence="3 4">
    <name type="scientific">Linnemannia gamsii</name>
    <dbReference type="NCBI Taxonomy" id="64522"/>
    <lineage>
        <taxon>Eukaryota</taxon>
        <taxon>Fungi</taxon>
        <taxon>Fungi incertae sedis</taxon>
        <taxon>Mucoromycota</taxon>
        <taxon>Mortierellomycotina</taxon>
        <taxon>Mortierellomycetes</taxon>
        <taxon>Mortierellales</taxon>
        <taxon>Mortierellaceae</taxon>
        <taxon>Linnemannia</taxon>
    </lineage>
</organism>
<feature type="chain" id="PRO_5040386281" description="Secreted protein" evidence="2">
    <location>
        <begin position="23"/>
        <end position="256"/>
    </location>
</feature>
<evidence type="ECO:0000313" key="4">
    <source>
        <dbReference type="Proteomes" id="UP000823405"/>
    </source>
</evidence>
<feature type="signal peptide" evidence="2">
    <location>
        <begin position="1"/>
        <end position="22"/>
    </location>
</feature>
<sequence>MGLKSLITLVTAFTLLAVLAEAHSWADCVDWRFKDPAKPGWTDKHGTCHGWARQFPFKSGVPFGDLDSSSPNRHYQQDPDDFTACSDRNHGNEPGADETRQNPISRAYGGRFGSMASAKAGQEICVRWPAKNHAVKNEEDRGVFINMPPTPTVKDPNQSQLMKMNIAKLRFKNCNHIPGDTDHTPCGGCFKIPDDRVPGTYMIQWRWELNDNEWYTSCWDLAVTPKEAPPQPGQPGEPTVKPLGGLTSIFAELAED</sequence>
<comment type="caution">
    <text evidence="3">The sequence shown here is derived from an EMBL/GenBank/DDBJ whole genome shotgun (WGS) entry which is preliminary data.</text>
</comment>
<name>A0A9P6QYL5_9FUNG</name>
<evidence type="ECO:0000256" key="1">
    <source>
        <dbReference type="SAM" id="MobiDB-lite"/>
    </source>
</evidence>
<feature type="region of interest" description="Disordered" evidence="1">
    <location>
        <begin position="62"/>
        <end position="103"/>
    </location>
</feature>
<dbReference type="Proteomes" id="UP000823405">
    <property type="component" value="Unassembled WGS sequence"/>
</dbReference>
<evidence type="ECO:0000256" key="2">
    <source>
        <dbReference type="SAM" id="SignalP"/>
    </source>
</evidence>
<keyword evidence="2" id="KW-0732">Signal</keyword>
<dbReference type="EMBL" id="JAAAIN010001204">
    <property type="protein sequence ID" value="KAG0305634.1"/>
    <property type="molecule type" value="Genomic_DNA"/>
</dbReference>